<evidence type="ECO:0000313" key="8">
    <source>
        <dbReference type="EMBL" id="STZ03356.1"/>
    </source>
</evidence>
<keyword evidence="5" id="KW-0472">Membrane</keyword>
<dbReference type="RefSeq" id="WP_079324838.1">
    <property type="nucleotide sequence ID" value="NZ_MXAP01000039.1"/>
</dbReference>
<evidence type="ECO:0000313" key="7">
    <source>
        <dbReference type="EMBL" id="OPH39447.1"/>
    </source>
</evidence>
<dbReference type="InterPro" id="IPR007156">
    <property type="entry name" value="MamQ_LemA"/>
</dbReference>
<evidence type="ECO:0000256" key="2">
    <source>
        <dbReference type="ARBA" id="ARBA00008854"/>
    </source>
</evidence>
<keyword evidence="3" id="KW-0812">Transmembrane</keyword>
<organism evidence="8 10">
    <name type="scientific">Moraxella equi</name>
    <dbReference type="NCBI Taxonomy" id="60442"/>
    <lineage>
        <taxon>Bacteria</taxon>
        <taxon>Pseudomonadati</taxon>
        <taxon>Pseudomonadota</taxon>
        <taxon>Gammaproteobacteria</taxon>
        <taxon>Moraxellales</taxon>
        <taxon>Moraxellaceae</taxon>
        <taxon>Moraxella</taxon>
    </lineage>
</organism>
<dbReference type="AlphaFoldDB" id="A0A378QR35"/>
<dbReference type="PANTHER" id="PTHR34478:SF2">
    <property type="entry name" value="MEMBRANE PROTEIN"/>
    <property type="match status" value="1"/>
</dbReference>
<dbReference type="InterPro" id="IPR023353">
    <property type="entry name" value="LemA-like_dom_sf"/>
</dbReference>
<evidence type="ECO:0000256" key="4">
    <source>
        <dbReference type="ARBA" id="ARBA00022989"/>
    </source>
</evidence>
<keyword evidence="9" id="KW-1185">Reference proteome</keyword>
<reference evidence="8 10" key="2">
    <citation type="submission" date="2018-06" db="EMBL/GenBank/DDBJ databases">
        <authorList>
            <consortium name="Pathogen Informatics"/>
            <person name="Doyle S."/>
        </authorList>
    </citation>
    <scope>NUCLEOTIDE SEQUENCE [LARGE SCALE GENOMIC DNA]</scope>
    <source>
        <strain evidence="8 10">NCTC11012</strain>
    </source>
</reference>
<gene>
    <name evidence="7" type="ORF">B5J93_04090</name>
    <name evidence="8" type="ORF">NCTC11012_01600</name>
</gene>
<feature type="compositionally biased region" description="Low complexity" evidence="6">
    <location>
        <begin position="198"/>
        <end position="228"/>
    </location>
</feature>
<evidence type="ECO:0000256" key="1">
    <source>
        <dbReference type="ARBA" id="ARBA00004167"/>
    </source>
</evidence>
<evidence type="ECO:0000313" key="10">
    <source>
        <dbReference type="Proteomes" id="UP000254618"/>
    </source>
</evidence>
<keyword evidence="4" id="KW-1133">Transmembrane helix</keyword>
<evidence type="ECO:0000313" key="9">
    <source>
        <dbReference type="Proteomes" id="UP000190777"/>
    </source>
</evidence>
<dbReference type="PANTHER" id="PTHR34478">
    <property type="entry name" value="PROTEIN LEMA"/>
    <property type="match status" value="1"/>
</dbReference>
<proteinExistence type="inferred from homology"/>
<dbReference type="EMBL" id="UGQF01000001">
    <property type="protein sequence ID" value="STZ03356.1"/>
    <property type="molecule type" value="Genomic_DNA"/>
</dbReference>
<evidence type="ECO:0000256" key="3">
    <source>
        <dbReference type="ARBA" id="ARBA00022692"/>
    </source>
</evidence>
<dbReference type="Proteomes" id="UP000190777">
    <property type="component" value="Unassembled WGS sequence"/>
</dbReference>
<dbReference type="GO" id="GO:0016020">
    <property type="term" value="C:membrane"/>
    <property type="evidence" value="ECO:0007669"/>
    <property type="project" value="UniProtKB-SubCell"/>
</dbReference>
<feature type="region of interest" description="Disordered" evidence="6">
    <location>
        <begin position="197"/>
        <end position="228"/>
    </location>
</feature>
<accession>A0A378QR35</accession>
<dbReference type="SUPFAM" id="SSF140478">
    <property type="entry name" value="LemA-like"/>
    <property type="match status" value="1"/>
</dbReference>
<evidence type="ECO:0000256" key="5">
    <source>
        <dbReference type="ARBA" id="ARBA00023136"/>
    </source>
</evidence>
<comment type="similarity">
    <text evidence="2">Belongs to the LemA family.</text>
</comment>
<comment type="subcellular location">
    <subcellularLocation>
        <location evidence="1">Membrane</location>
        <topology evidence="1">Single-pass membrane protein</topology>
    </subcellularLocation>
</comment>
<evidence type="ECO:0000256" key="6">
    <source>
        <dbReference type="SAM" id="MobiDB-lite"/>
    </source>
</evidence>
<dbReference type="EMBL" id="MXAP01000039">
    <property type="protein sequence ID" value="OPH39447.1"/>
    <property type="molecule type" value="Genomic_DNA"/>
</dbReference>
<dbReference type="Gene3D" id="1.20.1440.20">
    <property type="entry name" value="LemA-like domain"/>
    <property type="match status" value="1"/>
</dbReference>
<protein>
    <submittedName>
        <fullName evidence="8">LemA family</fullName>
    </submittedName>
</protein>
<dbReference type="Proteomes" id="UP000254618">
    <property type="component" value="Unassembled WGS sequence"/>
</dbReference>
<sequence length="228" mass="24685">MNHAKKLITSALLASTLNLSGCGYNNLQALDEDTNAKWSEVVNQYQRRADLVPNLVAVVERYAEHEKEVLTEVAQARSRVGSVQLTPETLNDPNAMKQYQEAQAGMTSALSRLMMVTENYPQLKADGMFQDLQAQLEGTENRITVARNNYIQSVQGYNTTVRQFPTNLTAKVFGMQTKANFSVENEKVISTAPTVNFGNNSNNANTGNANSGSATAGANSGSATATAQ</sequence>
<name>A0A378QR35_9GAMM</name>
<dbReference type="Pfam" id="PF04011">
    <property type="entry name" value="LemA"/>
    <property type="match status" value="1"/>
</dbReference>
<reference evidence="7 9" key="1">
    <citation type="submission" date="2017-03" db="EMBL/GenBank/DDBJ databases">
        <title>Draft genome sequence of Moraxella equi CCUG 4950T type strain.</title>
        <authorList>
            <person name="Salva-Serra F."/>
            <person name="Engstrom-Jakobsson H."/>
            <person name="Thorell K."/>
            <person name="Jaen-Luchoro D."/>
            <person name="Gonzales-Siles L."/>
            <person name="Karlsson R."/>
            <person name="Yazdan S."/>
            <person name="Boulund F."/>
            <person name="Johnning A."/>
            <person name="Engstrand L."/>
            <person name="Kristiansson E."/>
            <person name="Moore E."/>
        </authorList>
    </citation>
    <scope>NUCLEOTIDE SEQUENCE [LARGE SCALE GENOMIC DNA]</scope>
    <source>
        <strain evidence="7 9">CCUG 4950</strain>
    </source>
</reference>